<dbReference type="GO" id="GO:0005886">
    <property type="term" value="C:plasma membrane"/>
    <property type="evidence" value="ECO:0007669"/>
    <property type="project" value="UniProtKB-SubCell"/>
</dbReference>
<feature type="transmembrane region" description="Helical" evidence="11">
    <location>
        <begin position="206"/>
        <end position="231"/>
    </location>
</feature>
<keyword evidence="6 11" id="KW-0812">Transmembrane</keyword>
<keyword evidence="4 10" id="KW-1003">Cell membrane</keyword>
<evidence type="ECO:0000256" key="4">
    <source>
        <dbReference type="ARBA" id="ARBA00022475"/>
    </source>
</evidence>
<feature type="domain" description="FtsX extracellular" evidence="13">
    <location>
        <begin position="87"/>
        <end position="175"/>
    </location>
</feature>
<dbReference type="Proteomes" id="UP000034676">
    <property type="component" value="Unassembled WGS sequence"/>
</dbReference>
<dbReference type="PANTHER" id="PTHR47755:SF1">
    <property type="entry name" value="CELL DIVISION PROTEIN FTSX"/>
    <property type="match status" value="1"/>
</dbReference>
<dbReference type="InterPro" id="IPR003838">
    <property type="entry name" value="ABC3_permease_C"/>
</dbReference>
<evidence type="ECO:0000256" key="10">
    <source>
        <dbReference type="PIRNR" id="PIRNR003097"/>
    </source>
</evidence>
<dbReference type="InterPro" id="IPR040690">
    <property type="entry name" value="FtsX_ECD"/>
</dbReference>
<evidence type="ECO:0000259" key="12">
    <source>
        <dbReference type="Pfam" id="PF02687"/>
    </source>
</evidence>
<evidence type="ECO:0000256" key="3">
    <source>
        <dbReference type="ARBA" id="ARBA00021907"/>
    </source>
</evidence>
<accession>A0A0G0UQ74</accession>
<proteinExistence type="inferred from homology"/>
<evidence type="ECO:0000313" key="15">
    <source>
        <dbReference type="Proteomes" id="UP000034676"/>
    </source>
</evidence>
<comment type="caution">
    <text evidence="14">The sequence shown here is derived from an EMBL/GenBank/DDBJ whole genome shotgun (WGS) entry which is preliminary data.</text>
</comment>
<keyword evidence="7 11" id="KW-1133">Transmembrane helix</keyword>
<dbReference type="Pfam" id="PF02687">
    <property type="entry name" value="FtsX"/>
    <property type="match status" value="1"/>
</dbReference>
<feature type="domain" description="ABC3 transporter permease C-terminal" evidence="12">
    <location>
        <begin position="211"/>
        <end position="311"/>
    </location>
</feature>
<feature type="transmembrane region" description="Helical" evidence="11">
    <location>
        <begin position="297"/>
        <end position="316"/>
    </location>
</feature>
<evidence type="ECO:0000256" key="2">
    <source>
        <dbReference type="ARBA" id="ARBA00007379"/>
    </source>
</evidence>
<evidence type="ECO:0000259" key="13">
    <source>
        <dbReference type="Pfam" id="PF18075"/>
    </source>
</evidence>
<feature type="transmembrane region" description="Helical" evidence="11">
    <location>
        <begin position="50"/>
        <end position="75"/>
    </location>
</feature>
<dbReference type="GO" id="GO:0051301">
    <property type="term" value="P:cell division"/>
    <property type="evidence" value="ECO:0007669"/>
    <property type="project" value="UniProtKB-KW"/>
</dbReference>
<keyword evidence="9 10" id="KW-0131">Cell cycle</keyword>
<protein>
    <recommendedName>
        <fullName evidence="3 10">Cell division protein FtsX</fullName>
    </recommendedName>
</protein>
<evidence type="ECO:0000256" key="1">
    <source>
        <dbReference type="ARBA" id="ARBA00004651"/>
    </source>
</evidence>
<dbReference type="Pfam" id="PF18075">
    <property type="entry name" value="FtsX_ECD"/>
    <property type="match status" value="1"/>
</dbReference>
<dbReference type="PATRIC" id="fig|1618555.3.peg.880"/>
<dbReference type="InterPro" id="IPR004513">
    <property type="entry name" value="FtsX"/>
</dbReference>
<keyword evidence="8 10" id="KW-0472">Membrane</keyword>
<name>A0A0G0UQ74_9BACT</name>
<gene>
    <name evidence="14" type="ORF">UU42_C0029G0008</name>
</gene>
<dbReference type="EMBL" id="LCAO01000029">
    <property type="protein sequence ID" value="KKR90913.1"/>
    <property type="molecule type" value="Genomic_DNA"/>
</dbReference>
<evidence type="ECO:0000256" key="8">
    <source>
        <dbReference type="ARBA" id="ARBA00023136"/>
    </source>
</evidence>
<keyword evidence="5 10" id="KW-0132">Cell division</keyword>
<evidence type="ECO:0000256" key="5">
    <source>
        <dbReference type="ARBA" id="ARBA00022618"/>
    </source>
</evidence>
<evidence type="ECO:0000256" key="6">
    <source>
        <dbReference type="ARBA" id="ARBA00022692"/>
    </source>
</evidence>
<evidence type="ECO:0000313" key="14">
    <source>
        <dbReference type="EMBL" id="KKR90913.1"/>
    </source>
</evidence>
<comment type="subcellular location">
    <subcellularLocation>
        <location evidence="1">Cell membrane</location>
        <topology evidence="1">Multi-pass membrane protein</topology>
    </subcellularLocation>
</comment>
<organism evidence="14 15">
    <name type="scientific">Candidatus Woesebacteria bacterium GW2011_GWA1_41_13b</name>
    <dbReference type="NCBI Taxonomy" id="1618555"/>
    <lineage>
        <taxon>Bacteria</taxon>
        <taxon>Candidatus Woeseibacteriota</taxon>
    </lineage>
</organism>
<feature type="transmembrane region" description="Helical" evidence="11">
    <location>
        <begin position="251"/>
        <end position="277"/>
    </location>
</feature>
<evidence type="ECO:0000256" key="7">
    <source>
        <dbReference type="ARBA" id="ARBA00022989"/>
    </source>
</evidence>
<dbReference type="PANTHER" id="PTHR47755">
    <property type="entry name" value="CELL DIVISION PROTEIN FTSX"/>
    <property type="match status" value="1"/>
</dbReference>
<evidence type="ECO:0000256" key="9">
    <source>
        <dbReference type="ARBA" id="ARBA00023306"/>
    </source>
</evidence>
<evidence type="ECO:0000256" key="11">
    <source>
        <dbReference type="SAM" id="Phobius"/>
    </source>
</evidence>
<reference evidence="14 15" key="1">
    <citation type="journal article" date="2015" name="Nature">
        <title>rRNA introns, odd ribosomes, and small enigmatic genomes across a large radiation of phyla.</title>
        <authorList>
            <person name="Brown C.T."/>
            <person name="Hug L.A."/>
            <person name="Thomas B.C."/>
            <person name="Sharon I."/>
            <person name="Castelle C.J."/>
            <person name="Singh A."/>
            <person name="Wilkins M.J."/>
            <person name="Williams K.H."/>
            <person name="Banfield J.F."/>
        </authorList>
    </citation>
    <scope>NUCLEOTIDE SEQUENCE [LARGE SCALE GENOMIC DNA]</scope>
</reference>
<comment type="similarity">
    <text evidence="2 10">Belongs to the ABC-4 integral membrane protein family. FtsX subfamily.</text>
</comment>
<dbReference type="PIRSF" id="PIRSF003097">
    <property type="entry name" value="FtsX"/>
    <property type="match status" value="1"/>
</dbReference>
<dbReference type="Gene3D" id="3.30.70.3040">
    <property type="match status" value="1"/>
</dbReference>
<dbReference type="AlphaFoldDB" id="A0A0G0UQ74"/>
<sequence length="334" mass="37833">MNEHKRHPKSDDNFIAEPVDSPHAHQAETTGVAFSRILKSGWISFKRNPVLSIGATGVMTLTLLVFSGLLMLNFFTAQTVNYFNDKVDITAYFKLDAKEDQILKIQNDLQKLPTVKEVGYVSPDQALAEFKEKHKNNQVILDSLEELGKNPLAASLNVRATERGEFKEIADFLEGHDLRAVIDKINYQENQVYINRIQAISRGLSWWGLLTSLFLIIVAVLVMFNTIRFAIYNQAREIEIMRLVGASNWHIGGPFMMAGVLYGLFASAVTLIIFYPLVYFITRKLVSLDADIAALNLFGYFVSHWYLVLLAIRSFVDNKNSSKKRLFNYSAIAL</sequence>